<evidence type="ECO:0000313" key="5">
    <source>
        <dbReference type="EMBL" id="SCU64813.1"/>
    </source>
</evidence>
<dbReference type="Pfam" id="PF00929">
    <property type="entry name" value="RNase_T"/>
    <property type="match status" value="2"/>
</dbReference>
<dbReference type="GO" id="GO:0000175">
    <property type="term" value="F:3'-5'-RNA exonuclease activity"/>
    <property type="evidence" value="ECO:0007669"/>
    <property type="project" value="InterPro"/>
</dbReference>
<dbReference type="InterPro" id="IPR047201">
    <property type="entry name" value="ERI-1_3'hExo-like"/>
</dbReference>
<accession>A0A1G4HZR6</accession>
<gene>
    <name evidence="5" type="ORF">TEOVI_000793000</name>
</gene>
<feature type="domain" description="Exonuclease" evidence="4">
    <location>
        <begin position="64"/>
        <end position="287"/>
    </location>
</feature>
<dbReference type="EMBL" id="CZPT02000165">
    <property type="protein sequence ID" value="SCU64813.1"/>
    <property type="molecule type" value="Genomic_DNA"/>
</dbReference>
<dbReference type="GO" id="GO:0003676">
    <property type="term" value="F:nucleic acid binding"/>
    <property type="evidence" value="ECO:0007669"/>
    <property type="project" value="InterPro"/>
</dbReference>
<keyword evidence="1" id="KW-0540">Nuclease</keyword>
<proteinExistence type="predicted"/>
<dbReference type="InterPro" id="IPR012337">
    <property type="entry name" value="RNaseH-like_sf"/>
</dbReference>
<dbReference type="InterPro" id="IPR036397">
    <property type="entry name" value="RNaseH_sf"/>
</dbReference>
<dbReference type="Gene3D" id="3.30.420.10">
    <property type="entry name" value="Ribonuclease H-like superfamily/Ribonuclease H"/>
    <property type="match status" value="1"/>
</dbReference>
<name>A0A1G4HZR6_TRYEQ</name>
<keyword evidence="6" id="KW-1185">Reference proteome</keyword>
<dbReference type="RefSeq" id="XP_067076510.1">
    <property type="nucleotide sequence ID" value="XM_067220409.1"/>
</dbReference>
<comment type="caution">
    <text evidence="5">The sequence shown here is derived from an EMBL/GenBank/DDBJ whole genome shotgun (WGS) entry which is preliminary data.</text>
</comment>
<dbReference type="Proteomes" id="UP000195570">
    <property type="component" value="Unassembled WGS sequence"/>
</dbReference>
<evidence type="ECO:0000256" key="3">
    <source>
        <dbReference type="ARBA" id="ARBA00022839"/>
    </source>
</evidence>
<evidence type="ECO:0000313" key="6">
    <source>
        <dbReference type="Proteomes" id="UP000195570"/>
    </source>
</evidence>
<dbReference type="VEuPathDB" id="TriTrypDB:TEOVI_000793000"/>
<sequence>MVSCKAIPERASASSNGVQPQAFHTDKCYDAGDITCKKMTKNEGDGGLSQRKNKPRGRPQPFSHLLVCDFEATCDADSAGLYPHEIIEFPVVCIDTAQLAVVAEFHSYVHPVRRPKLTAFCKELTGITQSVVDDAPTLPEVIQKFGQWVREVVYPLCKMWKQQYPPSQLASNCLGDLGKKFKYDEKDNKEWVGCERMVCFATDGPWDMRKFMHECSVVRDGHIFPPLFYRWVDVRKCFKQHFNKWPRKLVDMLRTLRLDFEGKQHSGIDDSRNIARILIELMRRGFFVKRVSTIEYKCPMDVGGVILTQEMRELCDEENAKAKQRHLRE</sequence>
<evidence type="ECO:0000256" key="2">
    <source>
        <dbReference type="ARBA" id="ARBA00022801"/>
    </source>
</evidence>
<evidence type="ECO:0000256" key="1">
    <source>
        <dbReference type="ARBA" id="ARBA00022722"/>
    </source>
</evidence>
<dbReference type="SMART" id="SM00479">
    <property type="entry name" value="EXOIII"/>
    <property type="match status" value="1"/>
</dbReference>
<dbReference type="PANTHER" id="PTHR23044">
    <property type="entry name" value="3'-5' EXONUCLEASE ERI1-RELATED"/>
    <property type="match status" value="1"/>
</dbReference>
<protein>
    <submittedName>
        <fullName evidence="5">Exonuclease, putative</fullName>
    </submittedName>
</protein>
<dbReference type="InterPro" id="IPR051274">
    <property type="entry name" value="3-5_Exoribonuclease"/>
</dbReference>
<dbReference type="InterPro" id="IPR013520">
    <property type="entry name" value="Ribonucl_H"/>
</dbReference>
<keyword evidence="2" id="KW-0378">Hydrolase</keyword>
<dbReference type="SUPFAM" id="SSF53098">
    <property type="entry name" value="Ribonuclease H-like"/>
    <property type="match status" value="1"/>
</dbReference>
<evidence type="ECO:0000259" key="4">
    <source>
        <dbReference type="SMART" id="SM00479"/>
    </source>
</evidence>
<dbReference type="AlphaFoldDB" id="A0A1G4HZR6"/>
<dbReference type="PANTHER" id="PTHR23044:SF65">
    <property type="entry name" value="PUTATIVE-RELATED"/>
    <property type="match status" value="1"/>
</dbReference>
<keyword evidence="3 5" id="KW-0269">Exonuclease</keyword>
<organism evidence="5 6">
    <name type="scientific">Trypanosoma equiperdum</name>
    <dbReference type="NCBI Taxonomy" id="5694"/>
    <lineage>
        <taxon>Eukaryota</taxon>
        <taxon>Discoba</taxon>
        <taxon>Euglenozoa</taxon>
        <taxon>Kinetoplastea</taxon>
        <taxon>Metakinetoplastina</taxon>
        <taxon>Trypanosomatida</taxon>
        <taxon>Trypanosomatidae</taxon>
        <taxon>Trypanosoma</taxon>
    </lineage>
</organism>
<dbReference type="CDD" id="cd06133">
    <property type="entry name" value="ERI-1_3'hExo_like"/>
    <property type="match status" value="1"/>
</dbReference>
<reference evidence="5" key="1">
    <citation type="submission" date="2016-09" db="EMBL/GenBank/DDBJ databases">
        <authorList>
            <person name="Hebert L."/>
            <person name="Moumen B."/>
        </authorList>
    </citation>
    <scope>NUCLEOTIDE SEQUENCE [LARGE SCALE GENOMIC DNA]</scope>
    <source>
        <strain evidence="5">OVI</strain>
    </source>
</reference>
<dbReference type="GeneID" id="92381864"/>